<dbReference type="AlphaFoldDB" id="A0A815NQW1"/>
<dbReference type="Proteomes" id="UP000663828">
    <property type="component" value="Unassembled WGS sequence"/>
</dbReference>
<evidence type="ECO:0000313" key="5">
    <source>
        <dbReference type="Proteomes" id="UP000663828"/>
    </source>
</evidence>
<dbReference type="PROSITE" id="PS00018">
    <property type="entry name" value="EF_HAND_1"/>
    <property type="match status" value="1"/>
</dbReference>
<dbReference type="Gene3D" id="1.10.238.10">
    <property type="entry name" value="EF-hand"/>
    <property type="match status" value="1"/>
</dbReference>
<protein>
    <recommendedName>
        <fullName evidence="2">EF-hand domain-containing protein</fullName>
    </recommendedName>
</protein>
<feature type="domain" description="EF-hand" evidence="2">
    <location>
        <begin position="41"/>
        <end position="61"/>
    </location>
</feature>
<keyword evidence="5" id="KW-1185">Reference proteome</keyword>
<dbReference type="OrthoDB" id="26525at2759"/>
<keyword evidence="1" id="KW-0106">Calcium</keyword>
<gene>
    <name evidence="3" type="ORF">EDS130_LOCUS38864</name>
    <name evidence="4" type="ORF">XAT740_LOCUS49020</name>
</gene>
<dbReference type="PRINTS" id="PR00450">
    <property type="entry name" value="RECOVERIN"/>
</dbReference>
<organism evidence="3 6">
    <name type="scientific">Adineta ricciae</name>
    <name type="common">Rotifer</name>
    <dbReference type="NCBI Taxonomy" id="249248"/>
    <lineage>
        <taxon>Eukaryota</taxon>
        <taxon>Metazoa</taxon>
        <taxon>Spiralia</taxon>
        <taxon>Gnathifera</taxon>
        <taxon>Rotifera</taxon>
        <taxon>Eurotatoria</taxon>
        <taxon>Bdelloidea</taxon>
        <taxon>Adinetida</taxon>
        <taxon>Adinetidae</taxon>
        <taxon>Adineta</taxon>
    </lineage>
</organism>
<dbReference type="EMBL" id="CAJNOJ010000417">
    <property type="protein sequence ID" value="CAF1440920.1"/>
    <property type="molecule type" value="Genomic_DNA"/>
</dbReference>
<feature type="domain" description="EF-hand" evidence="2">
    <location>
        <begin position="64"/>
        <end position="99"/>
    </location>
</feature>
<dbReference type="CDD" id="cd00051">
    <property type="entry name" value="EFh"/>
    <property type="match status" value="1"/>
</dbReference>
<evidence type="ECO:0000313" key="4">
    <source>
        <dbReference type="EMBL" id="CAF1611969.1"/>
    </source>
</evidence>
<name>A0A815NQW1_ADIRI</name>
<dbReference type="SUPFAM" id="SSF47473">
    <property type="entry name" value="EF-hand"/>
    <property type="match status" value="1"/>
</dbReference>
<dbReference type="Proteomes" id="UP000663852">
    <property type="component" value="Unassembled WGS sequence"/>
</dbReference>
<evidence type="ECO:0000256" key="1">
    <source>
        <dbReference type="ARBA" id="ARBA00022837"/>
    </source>
</evidence>
<comment type="caution">
    <text evidence="3">The sequence shown here is derived from an EMBL/GenBank/DDBJ whole genome shotgun (WGS) entry which is preliminary data.</text>
</comment>
<evidence type="ECO:0000313" key="3">
    <source>
        <dbReference type="EMBL" id="CAF1440920.1"/>
    </source>
</evidence>
<dbReference type="Pfam" id="PF13499">
    <property type="entry name" value="EF-hand_7"/>
    <property type="match status" value="1"/>
</dbReference>
<dbReference type="PROSITE" id="PS50222">
    <property type="entry name" value="EF_HAND_2"/>
    <property type="match status" value="2"/>
</dbReference>
<reference evidence="3" key="1">
    <citation type="submission" date="2021-02" db="EMBL/GenBank/DDBJ databases">
        <authorList>
            <person name="Nowell W R."/>
        </authorList>
    </citation>
    <scope>NUCLEOTIDE SEQUENCE</scope>
</reference>
<accession>A0A815NQW1</accession>
<dbReference type="InterPro" id="IPR011992">
    <property type="entry name" value="EF-hand-dom_pair"/>
</dbReference>
<evidence type="ECO:0000313" key="6">
    <source>
        <dbReference type="Proteomes" id="UP000663852"/>
    </source>
</evidence>
<dbReference type="SMART" id="SM00054">
    <property type="entry name" value="EFh"/>
    <property type="match status" value="2"/>
</dbReference>
<evidence type="ECO:0000259" key="2">
    <source>
        <dbReference type="PROSITE" id="PS50222"/>
    </source>
</evidence>
<proteinExistence type="predicted"/>
<dbReference type="GO" id="GO:0005509">
    <property type="term" value="F:calcium ion binding"/>
    <property type="evidence" value="ECO:0007669"/>
    <property type="project" value="InterPro"/>
</dbReference>
<sequence>MSDKGSKRELTDAELDALKASSVMSEEEIRKYYEHFVNVDDGDGKLTKEEFHNFARKLFGNDSLDRVKTDTIFGAFDTNNDGTVTFREFILAVVAISNNELDIMLTHSFHM</sequence>
<dbReference type="InterPro" id="IPR002048">
    <property type="entry name" value="EF_hand_dom"/>
</dbReference>
<dbReference type="EMBL" id="CAJNOR010007162">
    <property type="protein sequence ID" value="CAF1611969.1"/>
    <property type="molecule type" value="Genomic_DNA"/>
</dbReference>
<dbReference type="InterPro" id="IPR018247">
    <property type="entry name" value="EF_Hand_1_Ca_BS"/>
</dbReference>